<sequence length="333" mass="38718">MELQGEKDMDRDHAKVFVSYSWDNPDHQSWIRYFTNELRKKGINANCDQFILQRQTKNLNQMMIEGIRDNDFVIYVLTENYKTKSDQFQGGVGFEQLLSLSTLRNNPDKFILIKKSAASFEDVLPFHLEDYSVFDFSNEDKFDENIIKLVYRIYGIDYYEVAPLGPVPDLVAKTEKSSEQVQTSNWLSAIEASIPIKITDLDKNNFIRSAFTEIIEKLKELLDYVKQRDPAVNYTIDQSLRQVVVKLYQNGEYRSGTKIWVGEFFGSRTESIFISNDVSSISNNSYNEQIVCKVSKENQLILEMNFGAFYSQDADLLTPEKIALQIWDRQLKN</sequence>
<evidence type="ECO:0000313" key="3">
    <source>
        <dbReference type="Proteomes" id="UP000429595"/>
    </source>
</evidence>
<accession>A0A6I1FM69</accession>
<dbReference type="EMBL" id="WEIO01000010">
    <property type="protein sequence ID" value="KAB7704916.1"/>
    <property type="molecule type" value="Genomic_DNA"/>
</dbReference>
<feature type="domain" description="SEFIR" evidence="1">
    <location>
        <begin position="13"/>
        <end position="145"/>
    </location>
</feature>
<protein>
    <recommendedName>
        <fullName evidence="1">SEFIR domain-containing protein</fullName>
    </recommendedName>
</protein>
<gene>
    <name evidence="2" type="ORF">F9802_15235</name>
</gene>
<organism evidence="2 3">
    <name type="scientific">Bacillus aerolatus</name>
    <dbReference type="NCBI Taxonomy" id="2653354"/>
    <lineage>
        <taxon>Bacteria</taxon>
        <taxon>Bacillati</taxon>
        <taxon>Bacillota</taxon>
        <taxon>Bacilli</taxon>
        <taxon>Bacillales</taxon>
        <taxon>Bacillaceae</taxon>
        <taxon>Bacillus</taxon>
    </lineage>
</organism>
<dbReference type="SUPFAM" id="SSF52200">
    <property type="entry name" value="Toll/Interleukin receptor TIR domain"/>
    <property type="match status" value="1"/>
</dbReference>
<keyword evidence="3" id="KW-1185">Reference proteome</keyword>
<proteinExistence type="predicted"/>
<comment type="caution">
    <text evidence="2">The sequence shown here is derived from an EMBL/GenBank/DDBJ whole genome shotgun (WGS) entry which is preliminary data.</text>
</comment>
<dbReference type="InterPro" id="IPR013568">
    <property type="entry name" value="SEFIR_dom"/>
</dbReference>
<evidence type="ECO:0000259" key="1">
    <source>
        <dbReference type="PROSITE" id="PS51534"/>
    </source>
</evidence>
<name>A0A6I1FM69_9BACI</name>
<dbReference type="PROSITE" id="PS51534">
    <property type="entry name" value="SEFIR"/>
    <property type="match status" value="1"/>
</dbReference>
<dbReference type="AlphaFoldDB" id="A0A6I1FM69"/>
<dbReference type="InterPro" id="IPR035897">
    <property type="entry name" value="Toll_tir_struct_dom_sf"/>
</dbReference>
<dbReference type="Proteomes" id="UP000429595">
    <property type="component" value="Unassembled WGS sequence"/>
</dbReference>
<dbReference type="Gene3D" id="3.40.50.10140">
    <property type="entry name" value="Toll/interleukin-1 receptor homology (TIR) domain"/>
    <property type="match status" value="1"/>
</dbReference>
<reference evidence="2 3" key="1">
    <citation type="submission" date="2019-10" db="EMBL/GenBank/DDBJ databases">
        <title>Bacillus aerolatum sp. nov., isolated from bioaerosol of sport playgrounds.</title>
        <authorList>
            <person name="Chen P."/>
            <person name="Zhang G."/>
        </authorList>
    </citation>
    <scope>NUCLEOTIDE SEQUENCE [LARGE SCALE GENOMIC DNA]</scope>
    <source>
        <strain evidence="2 3">CX253</strain>
    </source>
</reference>
<dbReference type="Pfam" id="PF08357">
    <property type="entry name" value="SEFIR"/>
    <property type="match status" value="1"/>
</dbReference>
<evidence type="ECO:0000313" key="2">
    <source>
        <dbReference type="EMBL" id="KAB7704916.1"/>
    </source>
</evidence>